<protein>
    <submittedName>
        <fullName evidence="3">Pimeloyl-ACP methyl ester carboxylesterase</fullName>
    </submittedName>
</protein>
<evidence type="ECO:0000256" key="1">
    <source>
        <dbReference type="SAM" id="Phobius"/>
    </source>
</evidence>
<dbReference type="PANTHER" id="PTHR43798">
    <property type="entry name" value="MONOACYLGLYCEROL LIPASE"/>
    <property type="match status" value="1"/>
</dbReference>
<evidence type="ECO:0000313" key="4">
    <source>
        <dbReference type="Proteomes" id="UP000214880"/>
    </source>
</evidence>
<dbReference type="RefSeq" id="WP_092070381.1">
    <property type="nucleotide sequence ID" value="NZ_FNHB01000002.1"/>
</dbReference>
<dbReference type="InterPro" id="IPR000073">
    <property type="entry name" value="AB_hydrolase_1"/>
</dbReference>
<accession>A0A1G9QG47</accession>
<dbReference type="InterPro" id="IPR029058">
    <property type="entry name" value="AB_hydrolase_fold"/>
</dbReference>
<gene>
    <name evidence="3" type="ORF">SAMN04488502_102154</name>
</gene>
<name>A0A1G9QG47_9FIRM</name>
<dbReference type="EMBL" id="FNHB01000002">
    <property type="protein sequence ID" value="SDM09731.1"/>
    <property type="molecule type" value="Genomic_DNA"/>
</dbReference>
<evidence type="ECO:0000259" key="2">
    <source>
        <dbReference type="Pfam" id="PF00561"/>
    </source>
</evidence>
<dbReference type="Gene3D" id="3.40.50.1820">
    <property type="entry name" value="alpha/beta hydrolase"/>
    <property type="match status" value="1"/>
</dbReference>
<dbReference type="Pfam" id="PF00561">
    <property type="entry name" value="Abhydrolase_1"/>
    <property type="match status" value="1"/>
</dbReference>
<reference evidence="3 4" key="1">
    <citation type="submission" date="2016-10" db="EMBL/GenBank/DDBJ databases">
        <authorList>
            <person name="de Groot N.N."/>
        </authorList>
    </citation>
    <scope>NUCLEOTIDE SEQUENCE [LARGE SCALE GENOMIC DNA]</scope>
    <source>
        <strain evidence="3 4">DSM 1736</strain>
    </source>
</reference>
<dbReference type="OrthoDB" id="1684552at2"/>
<keyword evidence="1" id="KW-0812">Transmembrane</keyword>
<proteinExistence type="predicted"/>
<keyword evidence="1" id="KW-0472">Membrane</keyword>
<dbReference type="SUPFAM" id="SSF53474">
    <property type="entry name" value="alpha/beta-Hydrolases"/>
    <property type="match status" value="1"/>
</dbReference>
<evidence type="ECO:0000313" key="3">
    <source>
        <dbReference type="EMBL" id="SDM09731.1"/>
    </source>
</evidence>
<feature type="domain" description="AB hydrolase-1" evidence="2">
    <location>
        <begin position="20"/>
        <end position="123"/>
    </location>
</feature>
<keyword evidence="4" id="KW-1185">Reference proteome</keyword>
<dbReference type="InterPro" id="IPR050266">
    <property type="entry name" value="AB_hydrolase_sf"/>
</dbReference>
<dbReference type="STRING" id="146817.SAMN04488502_102154"/>
<keyword evidence="1" id="KW-1133">Transmembrane helix</keyword>
<dbReference type="AlphaFoldDB" id="A0A1G9QG47"/>
<dbReference type="PRINTS" id="PR00111">
    <property type="entry name" value="ABHYDROLASE"/>
</dbReference>
<organism evidence="3 4">
    <name type="scientific">Dendrosporobacter quercicolus</name>
    <dbReference type="NCBI Taxonomy" id="146817"/>
    <lineage>
        <taxon>Bacteria</taxon>
        <taxon>Bacillati</taxon>
        <taxon>Bacillota</taxon>
        <taxon>Negativicutes</taxon>
        <taxon>Selenomonadales</taxon>
        <taxon>Sporomusaceae</taxon>
        <taxon>Dendrosporobacter</taxon>
    </lineage>
</organism>
<feature type="transmembrane region" description="Helical" evidence="1">
    <location>
        <begin position="133"/>
        <end position="153"/>
    </location>
</feature>
<dbReference type="Proteomes" id="UP000214880">
    <property type="component" value="Unassembled WGS sequence"/>
</dbReference>
<sequence length="263" mass="29393">MPLLKTAKTSLFYSDDGDGKPLIFIHGLGASGKMFEPQITEFSPTHRVICPDLRGSGRSGRLTGPVAGLLDRQCDDIADLMDCLGVPRAVVCGVSYGGVVTCHFALRYPEKVRAVIIVDSAGDTEPVSVKERLILISLCAAFWLIYLPLPLLLSAIRRQYRRWPLAARHIAHIAKNLRKRETVLQQFALLRANHTRRLHQLNCPVLGIVGSALAISLRLMQRAMQKIRDSELYVITNSIDPTNLCQPERFAELVRGFLNRLNW</sequence>